<dbReference type="AlphaFoldDB" id="A0A1Z4JP13"/>
<keyword evidence="3" id="KW-1185">Reference proteome</keyword>
<keyword evidence="2" id="KW-0489">Methyltransferase</keyword>
<dbReference type="GO" id="GO:0032259">
    <property type="term" value="P:methylation"/>
    <property type="evidence" value="ECO:0007669"/>
    <property type="project" value="UniProtKB-KW"/>
</dbReference>
<protein>
    <submittedName>
        <fullName evidence="2">Type 11 methyltransferase</fullName>
    </submittedName>
</protein>
<proteinExistence type="predicted"/>
<feature type="domain" description="Methyltransferase type 11" evidence="1">
    <location>
        <begin position="31"/>
        <end position="83"/>
    </location>
</feature>
<sequence>MDSIKLHLGGKEVHSDWKIFDIEARPEVDFIGDAGDLSQFADNSIEAIYASHILEHFHHSLNNELIRTLTEWHRVLKPGGQLMVSVPNLQILCWLYLNPNLSIYDRHHLMRIMYGGQTNPYDIHRAGFDPDTLAAFLQEVGFVDCTCVEEFGLFNDCSTIRLLGTLISVNMMATKSVKPNEQREAI</sequence>
<dbReference type="InterPro" id="IPR029063">
    <property type="entry name" value="SAM-dependent_MTases_sf"/>
</dbReference>
<reference evidence="2 3" key="1">
    <citation type="submission" date="2017-06" db="EMBL/GenBank/DDBJ databases">
        <title>Genome sequencing of cyanobaciteial culture collection at National Institute for Environmental Studies (NIES).</title>
        <authorList>
            <person name="Hirose Y."/>
            <person name="Shimura Y."/>
            <person name="Fujisawa T."/>
            <person name="Nakamura Y."/>
            <person name="Kawachi M."/>
        </authorList>
    </citation>
    <scope>NUCLEOTIDE SEQUENCE [LARGE SCALE GENOMIC DNA]</scope>
    <source>
        <strain evidence="2 3">NIES-2135</strain>
    </source>
</reference>
<name>A0A1Z4JP13_LEPBY</name>
<gene>
    <name evidence="2" type="ORF">NIES2135_53130</name>
</gene>
<dbReference type="EMBL" id="AP018203">
    <property type="protein sequence ID" value="BAY58440.1"/>
    <property type="molecule type" value="Genomic_DNA"/>
</dbReference>
<organism evidence="2 3">
    <name type="scientific">Leptolyngbya boryana NIES-2135</name>
    <dbReference type="NCBI Taxonomy" id="1973484"/>
    <lineage>
        <taxon>Bacteria</taxon>
        <taxon>Bacillati</taxon>
        <taxon>Cyanobacteriota</taxon>
        <taxon>Cyanophyceae</taxon>
        <taxon>Leptolyngbyales</taxon>
        <taxon>Leptolyngbyaceae</taxon>
        <taxon>Leptolyngbya group</taxon>
        <taxon>Leptolyngbya</taxon>
    </lineage>
</organism>
<dbReference type="SUPFAM" id="SSF53335">
    <property type="entry name" value="S-adenosyl-L-methionine-dependent methyltransferases"/>
    <property type="match status" value="1"/>
</dbReference>
<evidence type="ECO:0000313" key="3">
    <source>
        <dbReference type="Proteomes" id="UP000217895"/>
    </source>
</evidence>
<evidence type="ECO:0000313" key="2">
    <source>
        <dbReference type="EMBL" id="BAY58440.1"/>
    </source>
</evidence>
<dbReference type="InterPro" id="IPR013216">
    <property type="entry name" value="Methyltransf_11"/>
</dbReference>
<keyword evidence="2" id="KW-0808">Transferase</keyword>
<dbReference type="CDD" id="cd02440">
    <property type="entry name" value="AdoMet_MTases"/>
    <property type="match status" value="1"/>
</dbReference>
<dbReference type="Gene3D" id="3.40.50.150">
    <property type="entry name" value="Vaccinia Virus protein VP39"/>
    <property type="match status" value="1"/>
</dbReference>
<accession>A0A1Z4JP13</accession>
<dbReference type="GO" id="GO:0008757">
    <property type="term" value="F:S-adenosylmethionine-dependent methyltransferase activity"/>
    <property type="evidence" value="ECO:0007669"/>
    <property type="project" value="InterPro"/>
</dbReference>
<dbReference type="Proteomes" id="UP000217895">
    <property type="component" value="Chromosome"/>
</dbReference>
<dbReference type="Pfam" id="PF08241">
    <property type="entry name" value="Methyltransf_11"/>
    <property type="match status" value="1"/>
</dbReference>
<evidence type="ECO:0000259" key="1">
    <source>
        <dbReference type="Pfam" id="PF08241"/>
    </source>
</evidence>